<dbReference type="SMART" id="SM00980">
    <property type="entry name" value="THAP"/>
    <property type="match status" value="1"/>
</dbReference>
<sequence>MRNCAVCKKLVCEQTKHFFKVPIDIKRRLKWSAACGVAFKPKDRICEDHFLPADVIQRNTRCSLMPNAVPSISLTNISEKYFSKITKSQGNIVPYTESPMLNSTQFPEKMDTQTEFVWMEYNVQMIDSAAQTE</sequence>
<keyword evidence="4 5" id="KW-0238">DNA-binding</keyword>
<evidence type="ECO:0000256" key="3">
    <source>
        <dbReference type="ARBA" id="ARBA00022833"/>
    </source>
</evidence>
<feature type="domain" description="THAP-type" evidence="6">
    <location>
        <begin position="1"/>
        <end position="73"/>
    </location>
</feature>
<dbReference type="GeneID" id="131804434"/>
<dbReference type="PROSITE" id="PS50950">
    <property type="entry name" value="ZF_THAP"/>
    <property type="match status" value="1"/>
</dbReference>
<dbReference type="Pfam" id="PF05485">
    <property type="entry name" value="THAP"/>
    <property type="match status" value="1"/>
</dbReference>
<dbReference type="Gene3D" id="6.20.210.20">
    <property type="entry name" value="THAP domain"/>
    <property type="match status" value="1"/>
</dbReference>
<keyword evidence="2 5" id="KW-0863">Zinc-finger</keyword>
<protein>
    <submittedName>
        <fullName evidence="8">Uncharacterized protein LOC131804434</fullName>
    </submittedName>
</protein>
<dbReference type="InterPro" id="IPR006612">
    <property type="entry name" value="THAP_Znf"/>
</dbReference>
<dbReference type="InterPro" id="IPR038441">
    <property type="entry name" value="THAP_Znf_sf"/>
</dbReference>
<proteinExistence type="predicted"/>
<dbReference type="Proteomes" id="UP001652621">
    <property type="component" value="Unplaced"/>
</dbReference>
<keyword evidence="1" id="KW-0479">Metal-binding</keyword>
<reference evidence="8" key="1">
    <citation type="submission" date="2025-08" db="UniProtKB">
        <authorList>
            <consortium name="RefSeq"/>
        </authorList>
    </citation>
    <scope>IDENTIFICATION</scope>
    <source>
        <strain evidence="8">Aabys</strain>
        <tissue evidence="8">Whole body</tissue>
    </source>
</reference>
<evidence type="ECO:0000256" key="4">
    <source>
        <dbReference type="ARBA" id="ARBA00023125"/>
    </source>
</evidence>
<gene>
    <name evidence="8" type="primary">LOC131804434</name>
</gene>
<organism evidence="7 8">
    <name type="scientific">Musca domestica</name>
    <name type="common">House fly</name>
    <dbReference type="NCBI Taxonomy" id="7370"/>
    <lineage>
        <taxon>Eukaryota</taxon>
        <taxon>Metazoa</taxon>
        <taxon>Ecdysozoa</taxon>
        <taxon>Arthropoda</taxon>
        <taxon>Hexapoda</taxon>
        <taxon>Insecta</taxon>
        <taxon>Pterygota</taxon>
        <taxon>Neoptera</taxon>
        <taxon>Endopterygota</taxon>
        <taxon>Diptera</taxon>
        <taxon>Brachycera</taxon>
        <taxon>Muscomorpha</taxon>
        <taxon>Muscoidea</taxon>
        <taxon>Muscidae</taxon>
        <taxon>Musca</taxon>
    </lineage>
</organism>
<dbReference type="SUPFAM" id="SSF57716">
    <property type="entry name" value="Glucocorticoid receptor-like (DNA-binding domain)"/>
    <property type="match status" value="1"/>
</dbReference>
<name>A0ABM3VBV2_MUSDO</name>
<evidence type="ECO:0000256" key="1">
    <source>
        <dbReference type="ARBA" id="ARBA00022723"/>
    </source>
</evidence>
<evidence type="ECO:0000256" key="2">
    <source>
        <dbReference type="ARBA" id="ARBA00022771"/>
    </source>
</evidence>
<dbReference type="SMART" id="SM00692">
    <property type="entry name" value="DM3"/>
    <property type="match status" value="1"/>
</dbReference>
<evidence type="ECO:0000259" key="6">
    <source>
        <dbReference type="PROSITE" id="PS50950"/>
    </source>
</evidence>
<keyword evidence="7" id="KW-1185">Reference proteome</keyword>
<evidence type="ECO:0000313" key="7">
    <source>
        <dbReference type="Proteomes" id="UP001652621"/>
    </source>
</evidence>
<accession>A0ABM3VBV2</accession>
<evidence type="ECO:0000256" key="5">
    <source>
        <dbReference type="PROSITE-ProRule" id="PRU00309"/>
    </source>
</evidence>
<keyword evidence="3" id="KW-0862">Zinc</keyword>
<dbReference type="RefSeq" id="XP_058983270.1">
    <property type="nucleotide sequence ID" value="XM_059127287.1"/>
</dbReference>
<evidence type="ECO:0000313" key="8">
    <source>
        <dbReference type="RefSeq" id="XP_058983270.1"/>
    </source>
</evidence>